<dbReference type="GO" id="GO:0008757">
    <property type="term" value="F:S-adenosylmethionine-dependent methyltransferase activity"/>
    <property type="evidence" value="ECO:0007669"/>
    <property type="project" value="InterPro"/>
</dbReference>
<dbReference type="Pfam" id="PF08241">
    <property type="entry name" value="Methyltransf_11"/>
    <property type="match status" value="1"/>
</dbReference>
<dbReference type="EMBL" id="JADXDR010000045">
    <property type="protein sequence ID" value="KAI7842972.1"/>
    <property type="molecule type" value="Genomic_DNA"/>
</dbReference>
<dbReference type="PANTHER" id="PTHR45036">
    <property type="entry name" value="METHYLTRANSFERASE LIKE 7B"/>
    <property type="match status" value="1"/>
</dbReference>
<keyword evidence="3" id="KW-1185">Reference proteome</keyword>
<dbReference type="InterPro" id="IPR052356">
    <property type="entry name" value="Thiol_S-MT"/>
</dbReference>
<dbReference type="AlphaFoldDB" id="A0AAD5DRJ3"/>
<evidence type="ECO:0000313" key="3">
    <source>
        <dbReference type="Proteomes" id="UP001205105"/>
    </source>
</evidence>
<name>A0AAD5DRJ3_9CHLO</name>
<reference evidence="2" key="1">
    <citation type="submission" date="2020-11" db="EMBL/GenBank/DDBJ databases">
        <title>Chlorella ohadii genome sequencing and assembly.</title>
        <authorList>
            <person name="Murik O."/>
            <person name="Treves H."/>
            <person name="Kedem I."/>
            <person name="Shotland Y."/>
            <person name="Kaplan A."/>
        </authorList>
    </citation>
    <scope>NUCLEOTIDE SEQUENCE</scope>
    <source>
        <strain evidence="2">1</strain>
    </source>
</reference>
<proteinExistence type="predicted"/>
<evidence type="ECO:0000313" key="2">
    <source>
        <dbReference type="EMBL" id="KAI7842972.1"/>
    </source>
</evidence>
<dbReference type="SUPFAM" id="SSF53335">
    <property type="entry name" value="S-adenosyl-L-methionine-dependent methyltransferases"/>
    <property type="match status" value="1"/>
</dbReference>
<dbReference type="InterPro" id="IPR029063">
    <property type="entry name" value="SAM-dependent_MTases_sf"/>
</dbReference>
<accession>A0AAD5DRJ3</accession>
<gene>
    <name evidence="2" type="ORF">COHA_003377</name>
</gene>
<organism evidence="2 3">
    <name type="scientific">Chlorella ohadii</name>
    <dbReference type="NCBI Taxonomy" id="2649997"/>
    <lineage>
        <taxon>Eukaryota</taxon>
        <taxon>Viridiplantae</taxon>
        <taxon>Chlorophyta</taxon>
        <taxon>core chlorophytes</taxon>
        <taxon>Trebouxiophyceae</taxon>
        <taxon>Chlorellales</taxon>
        <taxon>Chlorellaceae</taxon>
        <taxon>Chlorella clade</taxon>
        <taxon>Chlorella</taxon>
    </lineage>
</organism>
<dbReference type="CDD" id="cd02440">
    <property type="entry name" value="AdoMet_MTases"/>
    <property type="match status" value="1"/>
</dbReference>
<dbReference type="PANTHER" id="PTHR45036:SF1">
    <property type="entry name" value="METHYLTRANSFERASE LIKE 7A"/>
    <property type="match status" value="1"/>
</dbReference>
<dbReference type="Gene3D" id="3.40.50.150">
    <property type="entry name" value="Vaccinia Virus protein VP39"/>
    <property type="match status" value="1"/>
</dbReference>
<comment type="caution">
    <text evidence="2">The sequence shown here is derived from an EMBL/GenBank/DDBJ whole genome shotgun (WGS) entry which is preliminary data.</text>
</comment>
<sequence>MWKIGPKAEWRFLDRKLKLFEPLRGTVVEVGMGPAPNLKLYAQHVDRIIGVDCNAAMHGYARQAAEAAHAADKLRLITGRAEALPLEDGSADAVVMTHVLCTVGDQQQALAEARRVLKPGGRFVFLEHVAAPQGQWLHTLQHALNPAVGFFGHGCSCCRNTLATIQAAGFTTVDAEEFTLQIRGPLAVIAPHVAGAARK</sequence>
<dbReference type="Proteomes" id="UP001205105">
    <property type="component" value="Unassembled WGS sequence"/>
</dbReference>
<evidence type="ECO:0000259" key="1">
    <source>
        <dbReference type="Pfam" id="PF08241"/>
    </source>
</evidence>
<dbReference type="InterPro" id="IPR013216">
    <property type="entry name" value="Methyltransf_11"/>
</dbReference>
<feature type="domain" description="Methyltransferase type 11" evidence="1">
    <location>
        <begin position="28"/>
        <end position="125"/>
    </location>
</feature>
<protein>
    <recommendedName>
        <fullName evidence="1">Methyltransferase type 11 domain-containing protein</fullName>
    </recommendedName>
</protein>